<protein>
    <recommendedName>
        <fullName evidence="1">HD/PDEase domain-containing protein</fullName>
    </recommendedName>
</protein>
<dbReference type="Gene3D" id="1.10.3210.10">
    <property type="entry name" value="Hypothetical protein af1432"/>
    <property type="match status" value="1"/>
</dbReference>
<reference evidence="2" key="1">
    <citation type="journal article" date="2014" name="Front. Microbiol.">
        <title>High frequency of phylogenetically diverse reductive dehalogenase-homologous genes in deep subseafloor sedimentary metagenomes.</title>
        <authorList>
            <person name="Kawai M."/>
            <person name="Futagami T."/>
            <person name="Toyoda A."/>
            <person name="Takaki Y."/>
            <person name="Nishi S."/>
            <person name="Hori S."/>
            <person name="Arai W."/>
            <person name="Tsubouchi T."/>
            <person name="Morono Y."/>
            <person name="Uchiyama I."/>
            <person name="Ito T."/>
            <person name="Fujiyama A."/>
            <person name="Inagaki F."/>
            <person name="Takami H."/>
        </authorList>
    </citation>
    <scope>NUCLEOTIDE SEQUENCE</scope>
    <source>
        <strain evidence="2">Expedition CK06-06</strain>
    </source>
</reference>
<organism evidence="2">
    <name type="scientific">marine sediment metagenome</name>
    <dbReference type="NCBI Taxonomy" id="412755"/>
    <lineage>
        <taxon>unclassified sequences</taxon>
        <taxon>metagenomes</taxon>
        <taxon>ecological metagenomes</taxon>
    </lineage>
</organism>
<evidence type="ECO:0000259" key="1">
    <source>
        <dbReference type="SMART" id="SM00471"/>
    </source>
</evidence>
<dbReference type="CDD" id="cd00077">
    <property type="entry name" value="HDc"/>
    <property type="match status" value="1"/>
</dbReference>
<dbReference type="InterPro" id="IPR006674">
    <property type="entry name" value="HD_domain"/>
</dbReference>
<gene>
    <name evidence="2" type="ORF">S01H1_30665</name>
</gene>
<dbReference type="InterPro" id="IPR050135">
    <property type="entry name" value="dGTPase-like"/>
</dbReference>
<dbReference type="GO" id="GO:0008832">
    <property type="term" value="F:dGTPase activity"/>
    <property type="evidence" value="ECO:0007669"/>
    <property type="project" value="TreeGrafter"/>
</dbReference>
<dbReference type="SUPFAM" id="SSF109604">
    <property type="entry name" value="HD-domain/PDEase-like"/>
    <property type="match status" value="1"/>
</dbReference>
<sequence length="239" mass="27015">MAMHHEIRDPVHNFILFDDFEKRLIDSEPVQRLKHIKQLALTCEVYPGATHTRFEHSLGTMELATQAFDTIVRKKHTLYKLDWSDDDKSEYRQVLRIGALLHDIGHAPFSHPSEQLLPPGYKSHESFSEDFIRSHYIKPLLQRGAVSFDPDQVVAVALGPERKSQEENPSVQLLQELVAGELGVDRMDYLVRDGLHTGATAGRFDYHRLLNTLTVIEHPTTGTPVLAIEKGGLHAAEGL</sequence>
<dbReference type="SMART" id="SM00471">
    <property type="entry name" value="HDc"/>
    <property type="match status" value="1"/>
</dbReference>
<comment type="caution">
    <text evidence="2">The sequence shown here is derived from an EMBL/GenBank/DDBJ whole genome shotgun (WGS) entry which is preliminary data.</text>
</comment>
<proteinExistence type="predicted"/>
<dbReference type="EMBL" id="BARS01018882">
    <property type="protein sequence ID" value="GAF86141.1"/>
    <property type="molecule type" value="Genomic_DNA"/>
</dbReference>
<evidence type="ECO:0000313" key="2">
    <source>
        <dbReference type="EMBL" id="GAF86141.1"/>
    </source>
</evidence>
<dbReference type="AlphaFoldDB" id="X0TFP6"/>
<dbReference type="PANTHER" id="PTHR11373">
    <property type="entry name" value="DEOXYNUCLEOSIDE TRIPHOSPHATE TRIPHOSPHOHYDROLASE"/>
    <property type="match status" value="1"/>
</dbReference>
<accession>X0TFP6</accession>
<dbReference type="PANTHER" id="PTHR11373:SF4">
    <property type="entry name" value="DEOXYNUCLEOSIDE TRIPHOSPHATE TRIPHOSPHOHYDROLASE SAMHD1"/>
    <property type="match status" value="1"/>
</dbReference>
<dbReference type="Pfam" id="PF01966">
    <property type="entry name" value="HD"/>
    <property type="match status" value="1"/>
</dbReference>
<feature type="domain" description="HD/PDEase" evidence="1">
    <location>
        <begin position="49"/>
        <end position="199"/>
    </location>
</feature>
<name>X0TFP6_9ZZZZ</name>
<dbReference type="InterPro" id="IPR003607">
    <property type="entry name" value="HD/PDEase_dom"/>
</dbReference>
<feature type="non-terminal residue" evidence="2">
    <location>
        <position position="239"/>
    </location>
</feature>
<dbReference type="GO" id="GO:0006203">
    <property type="term" value="P:dGTP catabolic process"/>
    <property type="evidence" value="ECO:0007669"/>
    <property type="project" value="TreeGrafter"/>
</dbReference>